<feature type="domain" description="Response regulatory" evidence="7">
    <location>
        <begin position="7"/>
        <end position="123"/>
    </location>
</feature>
<dbReference type="InterPro" id="IPR016032">
    <property type="entry name" value="Sig_transdc_resp-reg_C-effctor"/>
</dbReference>
<dbReference type="OrthoDB" id="9808843at2"/>
<dbReference type="SMART" id="SM00421">
    <property type="entry name" value="HTH_LUXR"/>
    <property type="match status" value="1"/>
</dbReference>
<dbReference type="Pfam" id="PF00072">
    <property type="entry name" value="Response_reg"/>
    <property type="match status" value="1"/>
</dbReference>
<dbReference type="InterPro" id="IPR058245">
    <property type="entry name" value="NreC/VraR/RcsB-like_REC"/>
</dbReference>
<dbReference type="SUPFAM" id="SSF52172">
    <property type="entry name" value="CheY-like"/>
    <property type="match status" value="1"/>
</dbReference>
<reference evidence="8 9" key="1">
    <citation type="submission" date="2017-12" db="EMBL/GenBank/DDBJ databases">
        <title>The whole genome sequence of the Acidipropionibacterium virtanenii sp. nov. type strain JS278.</title>
        <authorList>
            <person name="Laine P."/>
            <person name="Deptula P."/>
            <person name="Varmanen P."/>
            <person name="Auvinen P."/>
        </authorList>
    </citation>
    <scope>NUCLEOTIDE SEQUENCE [LARGE SCALE GENOMIC DNA]</scope>
    <source>
        <strain evidence="8 9">JS278</strain>
    </source>
</reference>
<dbReference type="PROSITE" id="PS50043">
    <property type="entry name" value="HTH_LUXR_2"/>
    <property type="match status" value="1"/>
</dbReference>
<name>A0A344UY82_9ACTN</name>
<gene>
    <name evidence="8" type="primary">vraR_3</name>
    <name evidence="8" type="ORF">JS278_03096</name>
</gene>
<dbReference type="EMBL" id="CP025198">
    <property type="protein sequence ID" value="AXE40230.1"/>
    <property type="molecule type" value="Genomic_DNA"/>
</dbReference>
<evidence type="ECO:0000259" key="6">
    <source>
        <dbReference type="PROSITE" id="PS50043"/>
    </source>
</evidence>
<keyword evidence="9" id="KW-1185">Reference proteome</keyword>
<evidence type="ECO:0000256" key="1">
    <source>
        <dbReference type="ARBA" id="ARBA00022553"/>
    </source>
</evidence>
<dbReference type="AlphaFoldDB" id="A0A344UY82"/>
<dbReference type="PANTHER" id="PTHR43214:SF24">
    <property type="entry name" value="TRANSCRIPTIONAL REGULATORY PROTEIN NARL-RELATED"/>
    <property type="match status" value="1"/>
</dbReference>
<keyword evidence="3" id="KW-0238">DNA-binding</keyword>
<evidence type="ECO:0000313" key="8">
    <source>
        <dbReference type="EMBL" id="AXE40230.1"/>
    </source>
</evidence>
<dbReference type="InterPro" id="IPR011006">
    <property type="entry name" value="CheY-like_superfamily"/>
</dbReference>
<dbReference type="InterPro" id="IPR039420">
    <property type="entry name" value="WalR-like"/>
</dbReference>
<dbReference type="SUPFAM" id="SSF46894">
    <property type="entry name" value="C-terminal effector domain of the bipartite response regulators"/>
    <property type="match status" value="1"/>
</dbReference>
<dbReference type="SMART" id="SM00448">
    <property type="entry name" value="REC"/>
    <property type="match status" value="1"/>
</dbReference>
<organism evidence="8 9">
    <name type="scientific">Acidipropionibacterium virtanenii</name>
    <dbReference type="NCBI Taxonomy" id="2057246"/>
    <lineage>
        <taxon>Bacteria</taxon>
        <taxon>Bacillati</taxon>
        <taxon>Actinomycetota</taxon>
        <taxon>Actinomycetes</taxon>
        <taxon>Propionibacteriales</taxon>
        <taxon>Propionibacteriaceae</taxon>
        <taxon>Acidipropionibacterium</taxon>
    </lineage>
</organism>
<dbReference type="CDD" id="cd17535">
    <property type="entry name" value="REC_NarL-like"/>
    <property type="match status" value="1"/>
</dbReference>
<dbReference type="InterPro" id="IPR001789">
    <property type="entry name" value="Sig_transdc_resp-reg_receiver"/>
</dbReference>
<dbReference type="PANTHER" id="PTHR43214">
    <property type="entry name" value="TWO-COMPONENT RESPONSE REGULATOR"/>
    <property type="match status" value="1"/>
</dbReference>
<dbReference type="PRINTS" id="PR00038">
    <property type="entry name" value="HTHLUXR"/>
</dbReference>
<dbReference type="Gene3D" id="3.40.50.2300">
    <property type="match status" value="1"/>
</dbReference>
<feature type="domain" description="HTH luxR-type" evidence="6">
    <location>
        <begin position="157"/>
        <end position="222"/>
    </location>
</feature>
<dbReference type="GO" id="GO:0003677">
    <property type="term" value="F:DNA binding"/>
    <property type="evidence" value="ECO:0007669"/>
    <property type="project" value="UniProtKB-KW"/>
</dbReference>
<dbReference type="Proteomes" id="UP000251995">
    <property type="component" value="Chromosome"/>
</dbReference>
<protein>
    <submittedName>
        <fullName evidence="8">Response regulator protein VraR</fullName>
    </submittedName>
</protein>
<evidence type="ECO:0000313" key="9">
    <source>
        <dbReference type="Proteomes" id="UP000251995"/>
    </source>
</evidence>
<dbReference type="PROSITE" id="PS00622">
    <property type="entry name" value="HTH_LUXR_1"/>
    <property type="match status" value="1"/>
</dbReference>
<dbReference type="InterPro" id="IPR000792">
    <property type="entry name" value="Tscrpt_reg_LuxR_C"/>
</dbReference>
<feature type="modified residue" description="4-aspartylphosphate" evidence="5">
    <location>
        <position position="58"/>
    </location>
</feature>
<dbReference type="KEGG" id="acij:JS278_03096"/>
<evidence type="ECO:0000256" key="5">
    <source>
        <dbReference type="PROSITE-ProRule" id="PRU00169"/>
    </source>
</evidence>
<dbReference type="CDD" id="cd06170">
    <property type="entry name" value="LuxR_C_like"/>
    <property type="match status" value="1"/>
</dbReference>
<evidence type="ECO:0000256" key="4">
    <source>
        <dbReference type="ARBA" id="ARBA00023163"/>
    </source>
</evidence>
<evidence type="ECO:0000256" key="3">
    <source>
        <dbReference type="ARBA" id="ARBA00023125"/>
    </source>
</evidence>
<keyword evidence="2" id="KW-0805">Transcription regulation</keyword>
<dbReference type="RefSeq" id="WP_114045969.1">
    <property type="nucleotide sequence ID" value="NZ_CP025198.1"/>
</dbReference>
<evidence type="ECO:0000259" key="7">
    <source>
        <dbReference type="PROSITE" id="PS50110"/>
    </source>
</evidence>
<keyword evidence="4" id="KW-0804">Transcription</keyword>
<evidence type="ECO:0000256" key="2">
    <source>
        <dbReference type="ARBA" id="ARBA00023015"/>
    </source>
</evidence>
<proteinExistence type="predicted"/>
<keyword evidence="1 5" id="KW-0597">Phosphoprotein</keyword>
<sequence>MTDTSVRVLLVDDDALVRSGLSLMLGGRQDLRIVGQAGDGREAVAAVAAGGIDVVLMDVRMPVLDGIEATREITGSGVTTDVLILTTYAEDELVLRALAAGAAGYIVKDSPPDEIVRAVHSVAAGDSVLSPGVTRAVVGALGLSGSGGVGDPDRLSARSRLDALTSREREVAVRLAQGDSNAMIAARLYMGVPTVKAHVSSILTKTATTNRVQAALLIHDAGLDPEL</sequence>
<dbReference type="GO" id="GO:0006355">
    <property type="term" value="P:regulation of DNA-templated transcription"/>
    <property type="evidence" value="ECO:0007669"/>
    <property type="project" value="InterPro"/>
</dbReference>
<accession>A0A344UY82</accession>
<dbReference type="Pfam" id="PF00196">
    <property type="entry name" value="GerE"/>
    <property type="match status" value="1"/>
</dbReference>
<dbReference type="GO" id="GO:0000160">
    <property type="term" value="P:phosphorelay signal transduction system"/>
    <property type="evidence" value="ECO:0007669"/>
    <property type="project" value="InterPro"/>
</dbReference>
<dbReference type="PROSITE" id="PS50110">
    <property type="entry name" value="RESPONSE_REGULATORY"/>
    <property type="match status" value="1"/>
</dbReference>